<dbReference type="AlphaFoldDB" id="W1NHN1"/>
<protein>
    <submittedName>
        <fullName evidence="2">Uncharacterized protein</fullName>
    </submittedName>
</protein>
<sequence length="122" mass="13701">MDCLAARHQIDSIGEIMVLKIFCPFKNGRIELMAGLQRSDPLRWNDIYNLYPKTHPPHRLSRSGHPLPPHSKPFPSSIPKPNPSTETLQQNTYAQAVARPKRKPGSIEVPLVNLSHSSSPFT</sequence>
<accession>W1NHN1</accession>
<evidence type="ECO:0000256" key="1">
    <source>
        <dbReference type="SAM" id="MobiDB-lite"/>
    </source>
</evidence>
<dbReference type="EMBL" id="KI397486">
    <property type="protein sequence ID" value="ERM95297.1"/>
    <property type="molecule type" value="Genomic_DNA"/>
</dbReference>
<feature type="compositionally biased region" description="Pro residues" evidence="1">
    <location>
        <begin position="66"/>
        <end position="82"/>
    </location>
</feature>
<evidence type="ECO:0000313" key="2">
    <source>
        <dbReference type="EMBL" id="ERM95297.1"/>
    </source>
</evidence>
<evidence type="ECO:0000313" key="3">
    <source>
        <dbReference type="Proteomes" id="UP000017836"/>
    </source>
</evidence>
<gene>
    <name evidence="2" type="ORF">AMTR_s00008p00112010</name>
</gene>
<keyword evidence="3" id="KW-1185">Reference proteome</keyword>
<dbReference type="Gramene" id="ERM95297">
    <property type="protein sequence ID" value="ERM95297"/>
    <property type="gene ID" value="AMTR_s00008p00112010"/>
</dbReference>
<dbReference type="Proteomes" id="UP000017836">
    <property type="component" value="Unassembled WGS sequence"/>
</dbReference>
<proteinExistence type="predicted"/>
<feature type="compositionally biased region" description="Polar residues" evidence="1">
    <location>
        <begin position="83"/>
        <end position="94"/>
    </location>
</feature>
<reference evidence="3" key="1">
    <citation type="journal article" date="2013" name="Science">
        <title>The Amborella genome and the evolution of flowering plants.</title>
        <authorList>
            <consortium name="Amborella Genome Project"/>
        </authorList>
    </citation>
    <scope>NUCLEOTIDE SEQUENCE [LARGE SCALE GENOMIC DNA]</scope>
</reference>
<dbReference type="HOGENOM" id="CLU_2029787_0_0_1"/>
<name>W1NHN1_AMBTC</name>
<feature type="region of interest" description="Disordered" evidence="1">
    <location>
        <begin position="55"/>
        <end position="122"/>
    </location>
</feature>
<organism evidence="2 3">
    <name type="scientific">Amborella trichopoda</name>
    <dbReference type="NCBI Taxonomy" id="13333"/>
    <lineage>
        <taxon>Eukaryota</taxon>
        <taxon>Viridiplantae</taxon>
        <taxon>Streptophyta</taxon>
        <taxon>Embryophyta</taxon>
        <taxon>Tracheophyta</taxon>
        <taxon>Spermatophyta</taxon>
        <taxon>Magnoliopsida</taxon>
        <taxon>Amborellales</taxon>
        <taxon>Amborellaceae</taxon>
        <taxon>Amborella</taxon>
    </lineage>
</organism>